<dbReference type="RefSeq" id="WP_130645840.1">
    <property type="nucleotide sequence ID" value="NZ_PGCL01000001.1"/>
</dbReference>
<dbReference type="Proteomes" id="UP000292580">
    <property type="component" value="Unassembled WGS sequence"/>
</dbReference>
<reference evidence="2 3" key="1">
    <citation type="submission" date="2017-11" db="EMBL/GenBank/DDBJ databases">
        <title>Isolation and Characterization of Methanofollis Species from Methane Seep Offshore SW Taiwan.</title>
        <authorList>
            <person name="Teng N.-H."/>
            <person name="Lai M.-C."/>
            <person name="Chen S.-C."/>
        </authorList>
    </citation>
    <scope>NUCLEOTIDE SEQUENCE [LARGE SCALE GENOMIC DNA]</scope>
    <source>
        <strain evidence="2 3">FWC-SCC2</strain>
    </source>
</reference>
<sequence>MTPPRAAIRLSADDSKKQEEFFASPRVPRRLERLVEEYVAKKTGKAWNDPVVLDRIRSAVVAQKGGYWSRGRGRITYTKGYDVLAYLAYQFPVYLVQTEVILHRLAMDRLLPAQMRVLDAGCGPGVVSLAVIDYLARIEGVSASIEAIDLSEEHVEAYLSLVPAYAERKGQVSVARPVRGDLTDPPKGALQGPFDLILFSNVLNELPCTDPADRAAVVARFMDRLSPDGTMVLVEPAERESSTALREVQQHLVSRGYTVYAPCTPLWGEACRPERCWTFAGGPEIRPPRLMEALAAGEEGYRFRNTDIKYSYAIIRRDGRTRERYRIAPTMKVARLSSLADHVGRRINLCTALMSADIGDEKRHVVKICDGTTTKPVYAVMPVYTRNTGNDALLSGEYGGIVVIRNATVRYNAGADTFSVIIGRKTTIEPAGRGADR</sequence>
<dbReference type="EMBL" id="PGCL01000001">
    <property type="protein sequence ID" value="TAJ45480.1"/>
    <property type="molecule type" value="Genomic_DNA"/>
</dbReference>
<evidence type="ECO:0000313" key="3">
    <source>
        <dbReference type="Proteomes" id="UP000292580"/>
    </source>
</evidence>
<gene>
    <name evidence="2" type="ORF">CUJ86_01765</name>
</gene>
<dbReference type="GO" id="GO:0003735">
    <property type="term" value="F:structural constituent of ribosome"/>
    <property type="evidence" value="ECO:0007669"/>
    <property type="project" value="TreeGrafter"/>
</dbReference>
<comment type="caution">
    <text evidence="2">The sequence shown here is derived from an EMBL/GenBank/DDBJ whole genome shotgun (WGS) entry which is preliminary data.</text>
</comment>
<dbReference type="AlphaFoldDB" id="A0A483CWC4"/>
<dbReference type="Pfam" id="PF13489">
    <property type="entry name" value="Methyltransf_23"/>
    <property type="match status" value="1"/>
</dbReference>
<organism evidence="2 3">
    <name type="scientific">Methanofollis fontis</name>
    <dbReference type="NCBI Taxonomy" id="2052832"/>
    <lineage>
        <taxon>Archaea</taxon>
        <taxon>Methanobacteriati</taxon>
        <taxon>Methanobacteriota</taxon>
        <taxon>Stenosarchaea group</taxon>
        <taxon>Methanomicrobia</taxon>
        <taxon>Methanomicrobiales</taxon>
        <taxon>Methanomicrobiaceae</taxon>
        <taxon>Methanofollis</taxon>
    </lineage>
</organism>
<dbReference type="InterPro" id="IPR052571">
    <property type="entry name" value="Mt_RNA_Methyltransferase"/>
</dbReference>
<dbReference type="SUPFAM" id="SSF53335">
    <property type="entry name" value="S-adenosyl-L-methionine-dependent methyltransferases"/>
    <property type="match status" value="1"/>
</dbReference>
<dbReference type="GO" id="GO:0015935">
    <property type="term" value="C:small ribosomal subunit"/>
    <property type="evidence" value="ECO:0007669"/>
    <property type="project" value="TreeGrafter"/>
</dbReference>
<dbReference type="CDD" id="cd02440">
    <property type="entry name" value="AdoMet_MTases"/>
    <property type="match status" value="1"/>
</dbReference>
<feature type="domain" description="DUF8157" evidence="1">
    <location>
        <begin position="338"/>
        <end position="430"/>
    </location>
</feature>
<dbReference type="Gene3D" id="3.40.50.150">
    <property type="entry name" value="Vaccinia Virus protein VP39"/>
    <property type="match status" value="1"/>
</dbReference>
<dbReference type="Pfam" id="PF26487">
    <property type="entry name" value="DUF8157_C"/>
    <property type="match status" value="1"/>
</dbReference>
<proteinExistence type="predicted"/>
<protein>
    <recommendedName>
        <fullName evidence="1">DUF8157 domain-containing protein</fullName>
    </recommendedName>
</protein>
<evidence type="ECO:0000313" key="2">
    <source>
        <dbReference type="EMBL" id="TAJ45480.1"/>
    </source>
</evidence>
<evidence type="ECO:0000259" key="1">
    <source>
        <dbReference type="Pfam" id="PF26487"/>
    </source>
</evidence>
<dbReference type="OrthoDB" id="117536at2157"/>
<dbReference type="InterPro" id="IPR058959">
    <property type="entry name" value="DUF8157_C"/>
</dbReference>
<dbReference type="PANTHER" id="PTHR13184:SF5">
    <property type="entry name" value="METHYLTRANSFERASE-LIKE PROTEIN 17, MITOCHONDRIAL"/>
    <property type="match status" value="1"/>
</dbReference>
<dbReference type="PANTHER" id="PTHR13184">
    <property type="entry name" value="37S RIBOSOMAL PROTEIN S22"/>
    <property type="match status" value="1"/>
</dbReference>
<keyword evidence="3" id="KW-1185">Reference proteome</keyword>
<accession>A0A483CWC4</accession>
<name>A0A483CWC4_9EURY</name>
<dbReference type="InterPro" id="IPR029063">
    <property type="entry name" value="SAM-dependent_MTases_sf"/>
</dbReference>